<accession>A0A4S4END1</accession>
<sequence length="275" mass="29952">MSMRMGKKVVPLSQDAKFYDGKVNPISNANDMEHNLINFYENAIPRLEQQELKVPEGTNSVYLATAPEDFASTMRERPNDYNFNPSAPKFLNKDVVTRTIRTIKVSDGSSGGPGQQLVVAQGMNGQEPILANPVYLTAFAHGVSHSSLNLYKNDPHVTGVSTQNPSTNAALGREISHLGEGLVKHCSNSVRQNGVSESAVIVEDVTDSIPSDVPSSSKIVPYVEYEPNDEIHSPRGAEIKSVALESDFDYSEDFAWFSISKVCREQTSSATDGVA</sequence>
<reference evidence="1 2" key="1">
    <citation type="journal article" date="2018" name="Proc. Natl. Acad. Sci. U.S.A.">
        <title>Draft genome sequence of Camellia sinensis var. sinensis provides insights into the evolution of the tea genome and tea quality.</title>
        <authorList>
            <person name="Wei C."/>
            <person name="Yang H."/>
            <person name="Wang S."/>
            <person name="Zhao J."/>
            <person name="Liu C."/>
            <person name="Gao L."/>
            <person name="Xia E."/>
            <person name="Lu Y."/>
            <person name="Tai Y."/>
            <person name="She G."/>
            <person name="Sun J."/>
            <person name="Cao H."/>
            <person name="Tong W."/>
            <person name="Gao Q."/>
            <person name="Li Y."/>
            <person name="Deng W."/>
            <person name="Jiang X."/>
            <person name="Wang W."/>
            <person name="Chen Q."/>
            <person name="Zhang S."/>
            <person name="Li H."/>
            <person name="Wu J."/>
            <person name="Wang P."/>
            <person name="Li P."/>
            <person name="Shi C."/>
            <person name="Zheng F."/>
            <person name="Jian J."/>
            <person name="Huang B."/>
            <person name="Shan D."/>
            <person name="Shi M."/>
            <person name="Fang C."/>
            <person name="Yue Y."/>
            <person name="Li F."/>
            <person name="Li D."/>
            <person name="Wei S."/>
            <person name="Han B."/>
            <person name="Jiang C."/>
            <person name="Yin Y."/>
            <person name="Xia T."/>
            <person name="Zhang Z."/>
            <person name="Bennetzen J.L."/>
            <person name="Zhao S."/>
            <person name="Wan X."/>
        </authorList>
    </citation>
    <scope>NUCLEOTIDE SEQUENCE [LARGE SCALE GENOMIC DNA]</scope>
    <source>
        <strain evidence="2">cv. Shuchazao</strain>
        <tissue evidence="1">Leaf</tissue>
    </source>
</reference>
<gene>
    <name evidence="1" type="ORF">TEA_008523</name>
</gene>
<evidence type="ECO:0000313" key="2">
    <source>
        <dbReference type="Proteomes" id="UP000306102"/>
    </source>
</evidence>
<proteinExistence type="predicted"/>
<comment type="caution">
    <text evidence="1">The sequence shown here is derived from an EMBL/GenBank/DDBJ whole genome shotgun (WGS) entry which is preliminary data.</text>
</comment>
<name>A0A4S4END1_CAMSN</name>
<dbReference type="AlphaFoldDB" id="A0A4S4END1"/>
<organism evidence="1 2">
    <name type="scientific">Camellia sinensis var. sinensis</name>
    <name type="common">China tea</name>
    <dbReference type="NCBI Taxonomy" id="542762"/>
    <lineage>
        <taxon>Eukaryota</taxon>
        <taxon>Viridiplantae</taxon>
        <taxon>Streptophyta</taxon>
        <taxon>Embryophyta</taxon>
        <taxon>Tracheophyta</taxon>
        <taxon>Spermatophyta</taxon>
        <taxon>Magnoliopsida</taxon>
        <taxon>eudicotyledons</taxon>
        <taxon>Gunneridae</taxon>
        <taxon>Pentapetalae</taxon>
        <taxon>asterids</taxon>
        <taxon>Ericales</taxon>
        <taxon>Theaceae</taxon>
        <taxon>Camellia</taxon>
    </lineage>
</organism>
<protein>
    <submittedName>
        <fullName evidence="1">Uncharacterized protein</fullName>
    </submittedName>
</protein>
<dbReference type="EMBL" id="SDRB02003451">
    <property type="protein sequence ID" value="THG17764.1"/>
    <property type="molecule type" value="Genomic_DNA"/>
</dbReference>
<dbReference type="Proteomes" id="UP000306102">
    <property type="component" value="Unassembled WGS sequence"/>
</dbReference>
<evidence type="ECO:0000313" key="1">
    <source>
        <dbReference type="EMBL" id="THG17764.1"/>
    </source>
</evidence>
<keyword evidence="2" id="KW-1185">Reference proteome</keyword>